<accession>A0A238U945</accession>
<protein>
    <submittedName>
        <fullName evidence="2">Uncharacterized protein</fullName>
    </submittedName>
</protein>
<sequence>MNKIILFLIIFCCSTIVAESQSDSYNHFNKENYKDELVLKMVNDFQNNICNYYLIKPENASIAFKMFIKDLSRENINFPLLLSKISSENSLNLLEESYEELFDYVWVKSSNIKHKLAFLSFTPFTPEQIEAFKDDEFLDEYVEKIKNKDFVYILNYEDRFSEKIIAQGNNENINDFIITFRENYLNNPLLIAPLLDLKEKDYNNIAIKTFIAFELFYTCLTSKLDHE</sequence>
<proteinExistence type="predicted"/>
<dbReference type="Proteomes" id="UP000215214">
    <property type="component" value="Chromosome TJEJU"/>
</dbReference>
<evidence type="ECO:0000256" key="1">
    <source>
        <dbReference type="SAM" id="SignalP"/>
    </source>
</evidence>
<feature type="signal peptide" evidence="1">
    <location>
        <begin position="1"/>
        <end position="18"/>
    </location>
</feature>
<dbReference type="EMBL" id="LT899436">
    <property type="protein sequence ID" value="SNR14930.1"/>
    <property type="molecule type" value="Genomic_DNA"/>
</dbReference>
<organism evidence="2 3">
    <name type="scientific">Tenacibaculum jejuense</name>
    <dbReference type="NCBI Taxonomy" id="584609"/>
    <lineage>
        <taxon>Bacteria</taxon>
        <taxon>Pseudomonadati</taxon>
        <taxon>Bacteroidota</taxon>
        <taxon>Flavobacteriia</taxon>
        <taxon>Flavobacteriales</taxon>
        <taxon>Flavobacteriaceae</taxon>
        <taxon>Tenacibaculum</taxon>
    </lineage>
</organism>
<gene>
    <name evidence="2" type="ORF">TJEJU_1182</name>
</gene>
<feature type="chain" id="PRO_5013257855" evidence="1">
    <location>
        <begin position="19"/>
        <end position="227"/>
    </location>
</feature>
<name>A0A238U945_9FLAO</name>
<keyword evidence="3" id="KW-1185">Reference proteome</keyword>
<dbReference type="RefSeq" id="WP_095070249.1">
    <property type="nucleotide sequence ID" value="NZ_LT899436.1"/>
</dbReference>
<evidence type="ECO:0000313" key="2">
    <source>
        <dbReference type="EMBL" id="SNR14930.1"/>
    </source>
</evidence>
<reference evidence="2 3" key="1">
    <citation type="submission" date="2017-07" db="EMBL/GenBank/DDBJ databases">
        <authorList>
            <person name="Sun Z.S."/>
            <person name="Albrecht U."/>
            <person name="Echele G."/>
            <person name="Lee C.C."/>
        </authorList>
    </citation>
    <scope>NUCLEOTIDE SEQUENCE [LARGE SCALE GENOMIC DNA]</scope>
    <source>
        <strain evidence="3">type strain: KCTC 22618</strain>
    </source>
</reference>
<dbReference type="KEGG" id="tje:TJEJU_1182"/>
<dbReference type="OrthoDB" id="712730at2"/>
<evidence type="ECO:0000313" key="3">
    <source>
        <dbReference type="Proteomes" id="UP000215214"/>
    </source>
</evidence>
<keyword evidence="1" id="KW-0732">Signal</keyword>
<dbReference type="AlphaFoldDB" id="A0A238U945"/>